<gene>
    <name evidence="2" type="ORF">NEUTE1DRAFT_112657</name>
</gene>
<keyword evidence="3" id="KW-1185">Reference proteome</keyword>
<proteinExistence type="predicted"/>
<feature type="region of interest" description="Disordered" evidence="1">
    <location>
        <begin position="1"/>
        <end position="28"/>
    </location>
</feature>
<dbReference type="RefSeq" id="XP_009854108.1">
    <property type="nucleotide sequence ID" value="XM_009855806.1"/>
</dbReference>
<accession>F8MWG8</accession>
<dbReference type="AlphaFoldDB" id="F8MWG8"/>
<organism evidence="2 3">
    <name type="scientific">Neurospora tetrasperma (strain FGSC 2508 / ATCC MYA-4615 / P0657)</name>
    <dbReference type="NCBI Taxonomy" id="510951"/>
    <lineage>
        <taxon>Eukaryota</taxon>
        <taxon>Fungi</taxon>
        <taxon>Dikarya</taxon>
        <taxon>Ascomycota</taxon>
        <taxon>Pezizomycotina</taxon>
        <taxon>Sordariomycetes</taxon>
        <taxon>Sordariomycetidae</taxon>
        <taxon>Sordariales</taxon>
        <taxon>Sordariaceae</taxon>
        <taxon>Neurospora</taxon>
    </lineage>
</organism>
<evidence type="ECO:0000313" key="2">
    <source>
        <dbReference type="EMBL" id="EGO54110.1"/>
    </source>
</evidence>
<dbReference type="GeneID" id="20822634"/>
<evidence type="ECO:0000256" key="1">
    <source>
        <dbReference type="SAM" id="MobiDB-lite"/>
    </source>
</evidence>
<dbReference type="HOGENOM" id="CLU_1360767_0_0_1"/>
<reference evidence="3" key="1">
    <citation type="journal article" date="2011" name="Genetics">
        <title>Massive changes in genome architecture accompany the transition to self-fertility in the filamentous fungus Neurospora tetrasperma.</title>
        <authorList>
            <person name="Ellison C.E."/>
            <person name="Stajich J.E."/>
            <person name="Jacobson D.J."/>
            <person name="Natvig D.O."/>
            <person name="Lapidus A."/>
            <person name="Foster B."/>
            <person name="Aerts A."/>
            <person name="Riley R."/>
            <person name="Lindquist E.A."/>
            <person name="Grigoriev I.V."/>
            <person name="Taylor J.W."/>
        </authorList>
    </citation>
    <scope>NUCLEOTIDE SEQUENCE [LARGE SCALE GENOMIC DNA]</scope>
    <source>
        <strain evidence="3">FGSC 2508 / P0657</strain>
    </source>
</reference>
<evidence type="ECO:0000313" key="3">
    <source>
        <dbReference type="Proteomes" id="UP000008065"/>
    </source>
</evidence>
<dbReference type="VEuPathDB" id="FungiDB:NEUTE1DRAFT_112657"/>
<protein>
    <submittedName>
        <fullName evidence="2">Uncharacterized protein</fullName>
    </submittedName>
</protein>
<name>F8MWG8_NEUT8</name>
<dbReference type="EMBL" id="GL891307">
    <property type="protein sequence ID" value="EGO54110.1"/>
    <property type="molecule type" value="Genomic_DNA"/>
</dbReference>
<dbReference type="KEGG" id="nte:NEUTE1DRAFT112657"/>
<sequence>MSDSHLPAQFSLRSSGNSKDQRIQRRRSVVRNRGDFRSRLSGGSFLLSRDTRCCSGDDGGWMMICGGRSEWEEIASVAATFKSFRAIGGIHHDTELIGTGWVLLPYYPCSDTIPELAHDKTDETFRGLAGETVIEIKRNRKYIEYALYGIFLSECCLKIRFKAHTGDPVYGDDGGYIGFPECGIKCTQVPVSVLVLTLCSV</sequence>
<dbReference type="Proteomes" id="UP000008065">
    <property type="component" value="Unassembled WGS sequence"/>
</dbReference>